<feature type="domain" description="V-ATPase proteolipid subunit C-like" evidence="12">
    <location>
        <begin position="122"/>
        <end position="182"/>
    </location>
</feature>
<dbReference type="EMBL" id="LSRX01000208">
    <property type="protein sequence ID" value="OLQ04530.1"/>
    <property type="molecule type" value="Genomic_DNA"/>
</dbReference>
<evidence type="ECO:0000256" key="5">
    <source>
        <dbReference type="ARBA" id="ARBA00022692"/>
    </source>
</evidence>
<dbReference type="GO" id="GO:0045259">
    <property type="term" value="C:proton-transporting ATP synthase complex"/>
    <property type="evidence" value="ECO:0007669"/>
    <property type="project" value="UniProtKB-KW"/>
</dbReference>
<dbReference type="InterPro" id="IPR035921">
    <property type="entry name" value="F/V-ATP_Csub_sf"/>
</dbReference>
<feature type="transmembrane region" description="Helical" evidence="11">
    <location>
        <begin position="159"/>
        <end position="186"/>
    </location>
</feature>
<evidence type="ECO:0000256" key="9">
    <source>
        <dbReference type="ARBA" id="ARBA00023121"/>
    </source>
</evidence>
<dbReference type="GO" id="GO:0015078">
    <property type="term" value="F:proton transmembrane transporter activity"/>
    <property type="evidence" value="ECO:0007669"/>
    <property type="project" value="InterPro"/>
</dbReference>
<evidence type="ECO:0000256" key="3">
    <source>
        <dbReference type="ARBA" id="ARBA00022448"/>
    </source>
</evidence>
<keyword evidence="3 11" id="KW-0813">Transport</keyword>
<evidence type="ECO:0000256" key="7">
    <source>
        <dbReference type="ARBA" id="ARBA00022989"/>
    </source>
</evidence>
<dbReference type="InterPro" id="IPR020537">
    <property type="entry name" value="ATP_synth_F0_csu_DDCD_BS"/>
</dbReference>
<comment type="similarity">
    <text evidence="2 11">Belongs to the ATPase C chain family.</text>
</comment>
<evidence type="ECO:0000256" key="10">
    <source>
        <dbReference type="ARBA" id="ARBA00023136"/>
    </source>
</evidence>
<dbReference type="GO" id="GO:0008289">
    <property type="term" value="F:lipid binding"/>
    <property type="evidence" value="ECO:0007669"/>
    <property type="project" value="UniProtKB-KW"/>
</dbReference>
<keyword evidence="8 11" id="KW-0406">Ion transport</keyword>
<dbReference type="GO" id="GO:0033177">
    <property type="term" value="C:proton-transporting two-sector ATPase complex, proton-transporting domain"/>
    <property type="evidence" value="ECO:0007669"/>
    <property type="project" value="InterPro"/>
</dbReference>
<protein>
    <submittedName>
        <fullName evidence="13">ATP synthase F(0) complex subunit C3, mitochondrial</fullName>
    </submittedName>
</protein>
<evidence type="ECO:0000313" key="13">
    <source>
        <dbReference type="EMBL" id="OLQ04530.1"/>
    </source>
</evidence>
<dbReference type="Pfam" id="PF00137">
    <property type="entry name" value="ATP-synt_C"/>
    <property type="match status" value="1"/>
</dbReference>
<evidence type="ECO:0000259" key="12">
    <source>
        <dbReference type="Pfam" id="PF00137"/>
    </source>
</evidence>
<reference evidence="13 14" key="1">
    <citation type="submission" date="2016-02" db="EMBL/GenBank/DDBJ databases">
        <title>Genome analysis of coral dinoflagellate symbionts highlights evolutionary adaptations to a symbiotic lifestyle.</title>
        <authorList>
            <person name="Aranda M."/>
            <person name="Li Y."/>
            <person name="Liew Y.J."/>
            <person name="Baumgarten S."/>
            <person name="Simakov O."/>
            <person name="Wilson M."/>
            <person name="Piel J."/>
            <person name="Ashoor H."/>
            <person name="Bougouffa S."/>
            <person name="Bajic V.B."/>
            <person name="Ryu T."/>
            <person name="Ravasi T."/>
            <person name="Bayer T."/>
            <person name="Micklem G."/>
            <person name="Kim H."/>
            <person name="Bhak J."/>
            <person name="Lajeunesse T.C."/>
            <person name="Voolstra C.R."/>
        </authorList>
    </citation>
    <scope>NUCLEOTIDE SEQUENCE [LARGE SCALE GENOMIC DNA]</scope>
    <source>
        <strain evidence="13 14">CCMP2467</strain>
    </source>
</reference>
<organism evidence="13 14">
    <name type="scientific">Symbiodinium microadriaticum</name>
    <name type="common">Dinoflagellate</name>
    <name type="synonym">Zooxanthella microadriatica</name>
    <dbReference type="NCBI Taxonomy" id="2951"/>
    <lineage>
        <taxon>Eukaryota</taxon>
        <taxon>Sar</taxon>
        <taxon>Alveolata</taxon>
        <taxon>Dinophyceae</taxon>
        <taxon>Suessiales</taxon>
        <taxon>Symbiodiniaceae</taxon>
        <taxon>Symbiodinium</taxon>
    </lineage>
</organism>
<evidence type="ECO:0000256" key="8">
    <source>
        <dbReference type="ARBA" id="ARBA00023065"/>
    </source>
</evidence>
<dbReference type="InterPro" id="IPR000454">
    <property type="entry name" value="ATP_synth_F0_csu"/>
</dbReference>
<sequence length="188" mass="20026">MFSRVDDSKSSLKARNYAAVNLYLALKHAALWHEAEAQASGELQKYVEQTKIAMALLQHAVRAARAPQSILRQALPTGSRWLAVLRPEAAKPLPGQIAQNPVSQAAGLGEPMTKRHAGVSVLGCAIAMVAVGGCAQGIGQLFAALVVGMARNPSMKEDLFTYTLIGMGFLEFLAIVVILIAGLLLYSE</sequence>
<evidence type="ECO:0000256" key="4">
    <source>
        <dbReference type="ARBA" id="ARBA00022547"/>
    </source>
</evidence>
<keyword evidence="6 11" id="KW-0375">Hydrogen ion transport</keyword>
<dbReference type="OMA" id="LEFRFCT"/>
<dbReference type="OrthoDB" id="438052at2759"/>
<dbReference type="SUPFAM" id="SSF81333">
    <property type="entry name" value="F1F0 ATP synthase subunit C"/>
    <property type="match status" value="1"/>
</dbReference>
<keyword evidence="5 11" id="KW-0812">Transmembrane</keyword>
<dbReference type="Gene3D" id="1.20.20.10">
    <property type="entry name" value="F1F0 ATP synthase subunit C"/>
    <property type="match status" value="1"/>
</dbReference>
<dbReference type="GO" id="GO:0015986">
    <property type="term" value="P:proton motive force-driven ATP synthesis"/>
    <property type="evidence" value="ECO:0007669"/>
    <property type="project" value="InterPro"/>
</dbReference>
<evidence type="ECO:0000256" key="6">
    <source>
        <dbReference type="ARBA" id="ARBA00022781"/>
    </source>
</evidence>
<evidence type="ECO:0000256" key="11">
    <source>
        <dbReference type="RuleBase" id="RU004221"/>
    </source>
</evidence>
<feature type="transmembrane region" description="Helical" evidence="11">
    <location>
        <begin position="121"/>
        <end position="147"/>
    </location>
</feature>
<dbReference type="AlphaFoldDB" id="A0A1Q9EAS5"/>
<evidence type="ECO:0000256" key="2">
    <source>
        <dbReference type="ARBA" id="ARBA00006704"/>
    </source>
</evidence>
<evidence type="ECO:0000313" key="14">
    <source>
        <dbReference type="Proteomes" id="UP000186817"/>
    </source>
</evidence>
<keyword evidence="4" id="KW-0138">CF(0)</keyword>
<name>A0A1Q9EAS5_SYMMI</name>
<gene>
    <name evidence="13" type="primary">Atp5g3</name>
    <name evidence="13" type="ORF">AK812_SmicGene12359</name>
</gene>
<dbReference type="InterPro" id="IPR038662">
    <property type="entry name" value="ATP_synth_F0_csu_sf"/>
</dbReference>
<dbReference type="Proteomes" id="UP000186817">
    <property type="component" value="Unassembled WGS sequence"/>
</dbReference>
<dbReference type="PRINTS" id="PR00124">
    <property type="entry name" value="ATPASEC"/>
</dbReference>
<proteinExistence type="inferred from homology"/>
<dbReference type="CDD" id="cd18182">
    <property type="entry name" value="ATP-synt_Fo_c_ATP5G3"/>
    <property type="match status" value="1"/>
</dbReference>
<dbReference type="InterPro" id="IPR002379">
    <property type="entry name" value="ATPase_proteolipid_c-like_dom"/>
</dbReference>
<keyword evidence="7 11" id="KW-1133">Transmembrane helix</keyword>
<keyword evidence="9 11" id="KW-0446">Lipid-binding</keyword>
<keyword evidence="10 11" id="KW-0472">Membrane</keyword>
<evidence type="ECO:0000256" key="1">
    <source>
        <dbReference type="ARBA" id="ARBA00004141"/>
    </source>
</evidence>
<comment type="subcellular location">
    <subcellularLocation>
        <location evidence="1">Membrane</location>
        <topology evidence="1">Multi-pass membrane protein</topology>
    </subcellularLocation>
</comment>
<keyword evidence="14" id="KW-1185">Reference proteome</keyword>
<comment type="caution">
    <text evidence="13">The sequence shown here is derived from an EMBL/GenBank/DDBJ whole genome shotgun (WGS) entry which is preliminary data.</text>
</comment>
<dbReference type="PROSITE" id="PS00605">
    <property type="entry name" value="ATPASE_C"/>
    <property type="match status" value="1"/>
</dbReference>
<accession>A0A1Q9EAS5</accession>